<dbReference type="Proteomes" id="UP001516023">
    <property type="component" value="Unassembled WGS sequence"/>
</dbReference>
<evidence type="ECO:0000313" key="2">
    <source>
        <dbReference type="Proteomes" id="UP001516023"/>
    </source>
</evidence>
<sequence length="411" mass="47066">MPRFNYRTAGIALVIGISSIQIVHLTKFQFHTLDSVAFQAPVNETGTNPIVQLHETDSIHENVIQSSCFPPRDGAQSSFTTIVYIKLAWVNLHSETFYSFVNYFCSCNEDIHKHRPWKLNPHSIPHFYFGPESFVRSDLRRILQEFNETTCGPILIGTPSTPDVTLHTTTYATDWYGRNKEFDYLEKLNDERHIFICHNDAPIVEGANNVYFLTPLHNRYMVPSFFPPTIVARSERMLRKHPNVEPVFLVLGSFHVTSGNPKRNIESLKRALSMHRDKNFTVHFLGGGSNNQSNDTLVKFVEDNFGENWAKIKLTPNSEADVFMSNVGNADVILPLVDETNFPLEYQRGKRLNSAISWGLGFNKRMVVYRPLAEVFGIREQHGMYWLYDNATHFSVAFGDCLDFLAGNHNR</sequence>
<organism evidence="1 2">
    <name type="scientific">Cyclotella cryptica</name>
    <dbReference type="NCBI Taxonomy" id="29204"/>
    <lineage>
        <taxon>Eukaryota</taxon>
        <taxon>Sar</taxon>
        <taxon>Stramenopiles</taxon>
        <taxon>Ochrophyta</taxon>
        <taxon>Bacillariophyta</taxon>
        <taxon>Coscinodiscophyceae</taxon>
        <taxon>Thalassiosirophycidae</taxon>
        <taxon>Stephanodiscales</taxon>
        <taxon>Stephanodiscaceae</taxon>
        <taxon>Cyclotella</taxon>
    </lineage>
</organism>
<gene>
    <name evidence="1" type="ORF">HJC23_002103</name>
</gene>
<evidence type="ECO:0000313" key="1">
    <source>
        <dbReference type="EMBL" id="KAL3783599.1"/>
    </source>
</evidence>
<proteinExistence type="predicted"/>
<keyword evidence="2" id="KW-1185">Reference proteome</keyword>
<reference evidence="1 2" key="1">
    <citation type="journal article" date="2020" name="G3 (Bethesda)">
        <title>Improved Reference Genome for Cyclotella cryptica CCMP332, a Model for Cell Wall Morphogenesis, Salinity Adaptation, and Lipid Production in Diatoms (Bacillariophyta).</title>
        <authorList>
            <person name="Roberts W.R."/>
            <person name="Downey K.M."/>
            <person name="Ruck E.C."/>
            <person name="Traller J.C."/>
            <person name="Alverson A.J."/>
        </authorList>
    </citation>
    <scope>NUCLEOTIDE SEQUENCE [LARGE SCALE GENOMIC DNA]</scope>
    <source>
        <strain evidence="1 2">CCMP332</strain>
    </source>
</reference>
<protein>
    <submittedName>
        <fullName evidence="1">Uncharacterized protein</fullName>
    </submittedName>
</protein>
<comment type="caution">
    <text evidence="1">The sequence shown here is derived from an EMBL/GenBank/DDBJ whole genome shotgun (WGS) entry which is preliminary data.</text>
</comment>
<accession>A0ABD3P7J5</accession>
<name>A0ABD3P7J5_9STRA</name>
<dbReference type="AlphaFoldDB" id="A0ABD3P7J5"/>
<dbReference type="EMBL" id="JABMIG020000256">
    <property type="protein sequence ID" value="KAL3783599.1"/>
    <property type="molecule type" value="Genomic_DNA"/>
</dbReference>